<comment type="caution">
    <text evidence="4">The sequence shown here is derived from an EMBL/GenBank/DDBJ whole genome shotgun (WGS) entry which is preliminary data.</text>
</comment>
<dbReference type="RefSeq" id="WP_354012076.1">
    <property type="nucleotide sequence ID" value="NZ_JBEPMU010000001.1"/>
</dbReference>
<dbReference type="Pfam" id="PF08240">
    <property type="entry name" value="ADH_N"/>
    <property type="match status" value="1"/>
</dbReference>
<dbReference type="PANTHER" id="PTHR48106">
    <property type="entry name" value="QUINONE OXIDOREDUCTASE PIG3-RELATED"/>
    <property type="match status" value="1"/>
</dbReference>
<dbReference type="PANTHER" id="PTHR48106:SF18">
    <property type="entry name" value="QUINONE OXIDOREDUCTASE PIG3"/>
    <property type="match status" value="1"/>
</dbReference>
<dbReference type="SMART" id="SM00829">
    <property type="entry name" value="PKS_ER"/>
    <property type="match status" value="1"/>
</dbReference>
<evidence type="ECO:0000256" key="2">
    <source>
        <dbReference type="ARBA" id="ARBA00023002"/>
    </source>
</evidence>
<keyword evidence="5" id="KW-1185">Reference proteome</keyword>
<evidence type="ECO:0000313" key="5">
    <source>
        <dbReference type="Proteomes" id="UP001549184"/>
    </source>
</evidence>
<protein>
    <submittedName>
        <fullName evidence="4">NADPH2:quinone reductase</fullName>
        <ecNumber evidence="4">1.6.5.5</ecNumber>
    </submittedName>
</protein>
<dbReference type="Proteomes" id="UP001549184">
    <property type="component" value="Unassembled WGS sequence"/>
</dbReference>
<feature type="domain" description="Enoyl reductase (ER)" evidence="3">
    <location>
        <begin position="10"/>
        <end position="320"/>
    </location>
</feature>
<accession>A0ABV2JP16</accession>
<sequence length="322" mass="34587">MKAAVYYENGGPEVFRFEEIPTPVCQHNEVLIEVLAASIEGGDLVNREIRPLARTPHTAGYQCAGTIVEVGAGVTDRSTGQRVVAILPWGSHAQFAVAPAKDTWVLPAGMDVDQASAIPIAWGTAHECLFEFGQLQAGQSVLIHAASGALGLAAVQLAKRAGARVLATASSAAKLERLLPYGVDVGIDYTREDFVAAARAATEEKGVHLVIDSVGGENLARSIQALRYRGRVISVGVSGRDESRPDPVSLWRGNNSMQGVYFPSSLNLEHDRVHTMVQSLIEQVARGELQVVIDKVFPLSEAADAHRYVLERKALGRVLLRP</sequence>
<dbReference type="InterPro" id="IPR020843">
    <property type="entry name" value="ER"/>
</dbReference>
<gene>
    <name evidence="4" type="ORF">ABIC75_000281</name>
</gene>
<dbReference type="InterPro" id="IPR013149">
    <property type="entry name" value="ADH-like_C"/>
</dbReference>
<dbReference type="GO" id="GO:0003960">
    <property type="term" value="F:quinone reductase (NADPH) activity"/>
    <property type="evidence" value="ECO:0007669"/>
    <property type="project" value="UniProtKB-EC"/>
</dbReference>
<dbReference type="InterPro" id="IPR036291">
    <property type="entry name" value="NAD(P)-bd_dom_sf"/>
</dbReference>
<evidence type="ECO:0000313" key="4">
    <source>
        <dbReference type="EMBL" id="MET3650579.1"/>
    </source>
</evidence>
<dbReference type="EC" id="1.6.5.5" evidence="4"/>
<dbReference type="InterPro" id="IPR011032">
    <property type="entry name" value="GroES-like_sf"/>
</dbReference>
<dbReference type="InterPro" id="IPR013154">
    <property type="entry name" value="ADH-like_N"/>
</dbReference>
<dbReference type="SUPFAM" id="SSF50129">
    <property type="entry name" value="GroES-like"/>
    <property type="match status" value="1"/>
</dbReference>
<reference evidence="4 5" key="1">
    <citation type="submission" date="2024-06" db="EMBL/GenBank/DDBJ databases">
        <title>Sorghum-associated microbial communities from plants grown in Nebraska, USA.</title>
        <authorList>
            <person name="Schachtman D."/>
        </authorList>
    </citation>
    <scope>NUCLEOTIDE SEQUENCE [LARGE SCALE GENOMIC DNA]</scope>
    <source>
        <strain evidence="4 5">1073</strain>
    </source>
</reference>
<dbReference type="Gene3D" id="3.40.50.720">
    <property type="entry name" value="NAD(P)-binding Rossmann-like Domain"/>
    <property type="match status" value="1"/>
</dbReference>
<name>A0ABV2JP16_9GAMM</name>
<dbReference type="Pfam" id="PF00107">
    <property type="entry name" value="ADH_zinc_N"/>
    <property type="match status" value="1"/>
</dbReference>
<organism evidence="4 5">
    <name type="scientific">Dyella japonica</name>
    <dbReference type="NCBI Taxonomy" id="231455"/>
    <lineage>
        <taxon>Bacteria</taxon>
        <taxon>Pseudomonadati</taxon>
        <taxon>Pseudomonadota</taxon>
        <taxon>Gammaproteobacteria</taxon>
        <taxon>Lysobacterales</taxon>
        <taxon>Rhodanobacteraceae</taxon>
        <taxon>Dyella</taxon>
    </lineage>
</organism>
<evidence type="ECO:0000259" key="3">
    <source>
        <dbReference type="SMART" id="SM00829"/>
    </source>
</evidence>
<dbReference type="SUPFAM" id="SSF51735">
    <property type="entry name" value="NAD(P)-binding Rossmann-fold domains"/>
    <property type="match status" value="1"/>
</dbReference>
<proteinExistence type="predicted"/>
<evidence type="ECO:0000256" key="1">
    <source>
        <dbReference type="ARBA" id="ARBA00022857"/>
    </source>
</evidence>
<keyword evidence="1" id="KW-0521">NADP</keyword>
<keyword evidence="2 4" id="KW-0560">Oxidoreductase</keyword>
<dbReference type="Gene3D" id="3.90.180.10">
    <property type="entry name" value="Medium-chain alcohol dehydrogenases, catalytic domain"/>
    <property type="match status" value="1"/>
</dbReference>
<dbReference type="EMBL" id="JBEPMU010000001">
    <property type="protein sequence ID" value="MET3650579.1"/>
    <property type="molecule type" value="Genomic_DNA"/>
</dbReference>